<dbReference type="InterPro" id="IPR006626">
    <property type="entry name" value="PbH1"/>
</dbReference>
<feature type="compositionally biased region" description="Low complexity" evidence="1">
    <location>
        <begin position="75"/>
        <end position="96"/>
    </location>
</feature>
<comment type="caution">
    <text evidence="4">The sequence shown here is derived from an EMBL/GenBank/DDBJ whole genome shotgun (WGS) entry which is preliminary data.</text>
</comment>
<gene>
    <name evidence="4" type="ORF">GCM10017581_004630</name>
</gene>
<organism evidence="4 5">
    <name type="scientific">Dactylosporangium matsuzakiense</name>
    <dbReference type="NCBI Taxonomy" id="53360"/>
    <lineage>
        <taxon>Bacteria</taxon>
        <taxon>Bacillati</taxon>
        <taxon>Actinomycetota</taxon>
        <taxon>Actinomycetes</taxon>
        <taxon>Micromonosporales</taxon>
        <taxon>Micromonosporaceae</taxon>
        <taxon>Dactylosporangium</taxon>
    </lineage>
</organism>
<keyword evidence="2" id="KW-0812">Transmembrane</keyword>
<dbReference type="SMART" id="SM00710">
    <property type="entry name" value="PbH1"/>
    <property type="match status" value="4"/>
</dbReference>
<proteinExistence type="predicted"/>
<dbReference type="SUPFAM" id="SSF51126">
    <property type="entry name" value="Pectin lyase-like"/>
    <property type="match status" value="1"/>
</dbReference>
<accession>A0A9W6NJ65</accession>
<feature type="region of interest" description="Disordered" evidence="1">
    <location>
        <begin position="70"/>
        <end position="96"/>
    </location>
</feature>
<evidence type="ECO:0000313" key="5">
    <source>
        <dbReference type="Proteomes" id="UP001143480"/>
    </source>
</evidence>
<keyword evidence="5" id="KW-1185">Reference proteome</keyword>
<dbReference type="EMBL" id="BSFP01000002">
    <property type="protein sequence ID" value="GLK98722.1"/>
    <property type="molecule type" value="Genomic_DNA"/>
</dbReference>
<evidence type="ECO:0000256" key="1">
    <source>
        <dbReference type="SAM" id="MobiDB-lite"/>
    </source>
</evidence>
<keyword evidence="2" id="KW-0472">Membrane</keyword>
<dbReference type="InterPro" id="IPR039448">
    <property type="entry name" value="Beta_helix"/>
</dbReference>
<dbReference type="InterPro" id="IPR012334">
    <property type="entry name" value="Pectin_lyas_fold"/>
</dbReference>
<feature type="transmembrane region" description="Helical" evidence="2">
    <location>
        <begin position="42"/>
        <end position="63"/>
    </location>
</feature>
<feature type="compositionally biased region" description="Basic and acidic residues" evidence="1">
    <location>
        <begin position="22"/>
        <end position="31"/>
    </location>
</feature>
<evidence type="ECO:0000313" key="4">
    <source>
        <dbReference type="EMBL" id="GLK98722.1"/>
    </source>
</evidence>
<dbReference type="Pfam" id="PF13229">
    <property type="entry name" value="Beta_helix"/>
    <property type="match status" value="1"/>
</dbReference>
<dbReference type="InterPro" id="IPR011050">
    <property type="entry name" value="Pectin_lyase_fold/virulence"/>
</dbReference>
<reference evidence="4" key="1">
    <citation type="journal article" date="2014" name="Int. J. Syst. Evol. Microbiol.">
        <title>Complete genome sequence of Corynebacterium casei LMG S-19264T (=DSM 44701T), isolated from a smear-ripened cheese.</title>
        <authorList>
            <consortium name="US DOE Joint Genome Institute (JGI-PGF)"/>
            <person name="Walter F."/>
            <person name="Albersmeier A."/>
            <person name="Kalinowski J."/>
            <person name="Ruckert C."/>
        </authorList>
    </citation>
    <scope>NUCLEOTIDE SEQUENCE</scope>
    <source>
        <strain evidence="4">VKM Ac-1321</strain>
    </source>
</reference>
<dbReference type="AlphaFoldDB" id="A0A9W6NJ65"/>
<feature type="region of interest" description="Disordered" evidence="1">
    <location>
        <begin position="16"/>
        <end position="35"/>
    </location>
</feature>
<dbReference type="Gene3D" id="2.160.20.10">
    <property type="entry name" value="Single-stranded right-handed beta-helix, Pectin lyase-like"/>
    <property type="match status" value="1"/>
</dbReference>
<evidence type="ECO:0000256" key="2">
    <source>
        <dbReference type="SAM" id="Phobius"/>
    </source>
</evidence>
<name>A0A9W6NJ65_9ACTN</name>
<feature type="domain" description="Right handed beta helix" evidence="3">
    <location>
        <begin position="146"/>
        <end position="287"/>
    </location>
</feature>
<dbReference type="RefSeq" id="WP_261962385.1">
    <property type="nucleotide sequence ID" value="NZ_BAAAXA010000001.1"/>
</dbReference>
<protein>
    <recommendedName>
        <fullName evidence="3">Right handed beta helix domain-containing protein</fullName>
    </recommendedName>
</protein>
<evidence type="ECO:0000259" key="3">
    <source>
        <dbReference type="Pfam" id="PF13229"/>
    </source>
</evidence>
<sequence length="340" mass="35225">MNEPDDLPEIRALFQTVTPPPDLDRWRRDAQTPRPVPRRRRFVVVAACAAAVVALAGGIPAIVRLSGTPQPMPSPSASSDAPIPSPSTVPSSSGIPSLSAIPGLSAAPSSSPTLSRYDGDLVVTEAGAVIDGMQVNGSVIVQAADVHIRRVKIMATAGSYWVIRQAPGATGLVVEDSELDGRGSHDGIKQEASGLTVRRTQIRRVDTGISVGDGGDIEGCTITDVATGVGTSTGGSHITIRDNTITTAKSSVEAAIGLYTTTGDLHDVTVEGNRLAGGNYTFHVGEGPGAQEIVARHNQFGRSVHPKGGFYGPVAGWNAQAKGNMWTDNAWADTGAQISP</sequence>
<dbReference type="Proteomes" id="UP001143480">
    <property type="component" value="Unassembled WGS sequence"/>
</dbReference>
<keyword evidence="2" id="KW-1133">Transmembrane helix</keyword>
<reference evidence="4" key="2">
    <citation type="submission" date="2023-01" db="EMBL/GenBank/DDBJ databases">
        <authorList>
            <person name="Sun Q."/>
            <person name="Evtushenko L."/>
        </authorList>
    </citation>
    <scope>NUCLEOTIDE SEQUENCE</scope>
    <source>
        <strain evidence="4">VKM Ac-1321</strain>
    </source>
</reference>